<accession>A0A1I4CBL4</accession>
<dbReference type="RefSeq" id="WP_091322587.1">
    <property type="nucleotide sequence ID" value="NZ_FOSW01000003.1"/>
</dbReference>
<proteinExistence type="inferred from homology"/>
<dbReference type="GO" id="GO:0004190">
    <property type="term" value="F:aspartic-type endopeptidase activity"/>
    <property type="evidence" value="ECO:0007669"/>
    <property type="project" value="UniProtKB-KW"/>
</dbReference>
<dbReference type="STRING" id="504800.SAMN04488085_103404"/>
<name>A0A1I4CBL4_9ACTN</name>
<dbReference type="Gene3D" id="3.40.50.1450">
    <property type="entry name" value="HybD-like"/>
    <property type="match status" value="2"/>
</dbReference>
<keyword evidence="6" id="KW-1185">Reference proteome</keyword>
<dbReference type="Proteomes" id="UP000199152">
    <property type="component" value="Unassembled WGS sequence"/>
</dbReference>
<dbReference type="SUPFAM" id="SSF53163">
    <property type="entry name" value="HybD-like"/>
    <property type="match status" value="1"/>
</dbReference>
<keyword evidence="4" id="KW-0378">Hydrolase</keyword>
<dbReference type="InParanoid" id="A0A1I4CBL4"/>
<dbReference type="NCBIfam" id="TIGR00072">
    <property type="entry name" value="hydrog_prot"/>
    <property type="match status" value="1"/>
</dbReference>
<comment type="similarity">
    <text evidence="1">Belongs to the peptidase A31 family.</text>
</comment>
<reference evidence="5 6" key="1">
    <citation type="submission" date="2016-10" db="EMBL/GenBank/DDBJ databases">
        <authorList>
            <person name="de Groot N.N."/>
        </authorList>
    </citation>
    <scope>NUCLEOTIDE SEQUENCE [LARGE SCALE GENOMIC DNA]</scope>
    <source>
        <strain evidence="5 6">DSM 45317</strain>
    </source>
</reference>
<organism evidence="5 6">
    <name type="scientific">Geodermatophilus ruber</name>
    <dbReference type="NCBI Taxonomy" id="504800"/>
    <lineage>
        <taxon>Bacteria</taxon>
        <taxon>Bacillati</taxon>
        <taxon>Actinomycetota</taxon>
        <taxon>Actinomycetes</taxon>
        <taxon>Geodermatophilales</taxon>
        <taxon>Geodermatophilaceae</taxon>
        <taxon>Geodermatophilus</taxon>
    </lineage>
</organism>
<keyword evidence="3" id="KW-0064">Aspartyl protease</keyword>
<dbReference type="GO" id="GO:0008047">
    <property type="term" value="F:enzyme activator activity"/>
    <property type="evidence" value="ECO:0007669"/>
    <property type="project" value="InterPro"/>
</dbReference>
<keyword evidence="2 5" id="KW-0645">Protease</keyword>
<gene>
    <name evidence="5" type="ORF">SAMN04488085_103404</name>
</gene>
<evidence type="ECO:0000256" key="1">
    <source>
        <dbReference type="ARBA" id="ARBA00006814"/>
    </source>
</evidence>
<evidence type="ECO:0000256" key="2">
    <source>
        <dbReference type="ARBA" id="ARBA00022670"/>
    </source>
</evidence>
<protein>
    <submittedName>
        <fullName evidence="5">Hydrogenase maturation protease</fullName>
    </submittedName>
</protein>
<dbReference type="InterPro" id="IPR000671">
    <property type="entry name" value="Peptidase_A31"/>
</dbReference>
<dbReference type="PANTHER" id="PTHR30302">
    <property type="entry name" value="HYDROGENASE 1 MATURATION PROTEASE"/>
    <property type="match status" value="1"/>
</dbReference>
<evidence type="ECO:0000313" key="5">
    <source>
        <dbReference type="EMBL" id="SFK77707.1"/>
    </source>
</evidence>
<evidence type="ECO:0000256" key="3">
    <source>
        <dbReference type="ARBA" id="ARBA00022750"/>
    </source>
</evidence>
<evidence type="ECO:0000256" key="4">
    <source>
        <dbReference type="ARBA" id="ARBA00022801"/>
    </source>
</evidence>
<dbReference type="AlphaFoldDB" id="A0A1I4CBL4"/>
<dbReference type="CDD" id="cd00518">
    <property type="entry name" value="H2MP"/>
    <property type="match status" value="1"/>
</dbReference>
<dbReference type="OrthoDB" id="164170at2"/>
<dbReference type="PANTHER" id="PTHR30302:SF1">
    <property type="entry name" value="HYDROGENASE 2 MATURATION PROTEASE"/>
    <property type="match status" value="1"/>
</dbReference>
<dbReference type="EMBL" id="FOSW01000003">
    <property type="protein sequence ID" value="SFK77707.1"/>
    <property type="molecule type" value="Genomic_DNA"/>
</dbReference>
<sequence>MTGGRVIGIGNEFRRDDGIGPALVARLAARGLPGVRLTVSDGEPTHLLEAWAGRELAVVVDAVHRQPATPGRAPRRLVVLAVEAADTGYGPGLSPAVRAALPWVVRAVLAELRVTRRAAG</sequence>
<evidence type="ECO:0000313" key="6">
    <source>
        <dbReference type="Proteomes" id="UP000199152"/>
    </source>
</evidence>
<dbReference type="InterPro" id="IPR023430">
    <property type="entry name" value="Pept_HybD-like_dom_sf"/>
</dbReference>
<dbReference type="GO" id="GO:0016485">
    <property type="term" value="P:protein processing"/>
    <property type="evidence" value="ECO:0007669"/>
    <property type="project" value="TreeGrafter"/>
</dbReference>